<name>A0AAQ3KZS5_9LILI</name>
<gene>
    <name evidence="10" type="ORF">Cni_G26835</name>
</gene>
<dbReference type="GO" id="GO:0098552">
    <property type="term" value="C:side of membrane"/>
    <property type="evidence" value="ECO:0007669"/>
    <property type="project" value="UniProtKB-KW"/>
</dbReference>
<dbReference type="InterPro" id="IPR016140">
    <property type="entry name" value="Bifunc_inhib/LTP/seed_store"/>
</dbReference>
<dbReference type="PANTHER" id="PTHR33044">
    <property type="entry name" value="BIFUNCTIONAL INHIBITOR/LIPID-TRANSFER PROTEIN/SEED STORAGE 2S ALBUMIN SUPERFAMILY PROTEIN-RELATED"/>
    <property type="match status" value="1"/>
</dbReference>
<organism evidence="10 11">
    <name type="scientific">Canna indica</name>
    <name type="common">Indian-shot</name>
    <dbReference type="NCBI Taxonomy" id="4628"/>
    <lineage>
        <taxon>Eukaryota</taxon>
        <taxon>Viridiplantae</taxon>
        <taxon>Streptophyta</taxon>
        <taxon>Embryophyta</taxon>
        <taxon>Tracheophyta</taxon>
        <taxon>Spermatophyta</taxon>
        <taxon>Magnoliopsida</taxon>
        <taxon>Liliopsida</taxon>
        <taxon>Zingiberales</taxon>
        <taxon>Cannaceae</taxon>
        <taxon>Canna</taxon>
    </lineage>
</organism>
<dbReference type="SUPFAM" id="SSF47699">
    <property type="entry name" value="Bifunctional inhibitor/lipid-transfer protein/seed storage 2S albumin"/>
    <property type="match status" value="1"/>
</dbReference>
<dbReference type="PROSITE" id="PS51257">
    <property type="entry name" value="PROKAR_LIPOPROTEIN"/>
    <property type="match status" value="1"/>
</dbReference>
<feature type="chain" id="PRO_5043038025" evidence="8">
    <location>
        <begin position="20"/>
        <end position="184"/>
    </location>
</feature>
<comment type="subcellular location">
    <subcellularLocation>
        <location evidence="1">Cell membrane</location>
        <topology evidence="1">Lipid-anchor</topology>
        <topology evidence="1">GPI-anchor</topology>
    </subcellularLocation>
</comment>
<evidence type="ECO:0000256" key="7">
    <source>
        <dbReference type="ARBA" id="ARBA00023288"/>
    </source>
</evidence>
<accession>A0AAQ3KZS5</accession>
<dbReference type="Proteomes" id="UP001327560">
    <property type="component" value="Chromosome 8"/>
</dbReference>
<keyword evidence="11" id="KW-1185">Reference proteome</keyword>
<keyword evidence="3" id="KW-0472">Membrane</keyword>
<protein>
    <submittedName>
        <fullName evidence="10">Xylogen-like protein 11</fullName>
    </submittedName>
</protein>
<dbReference type="SMART" id="SM00499">
    <property type="entry name" value="AAI"/>
    <property type="match status" value="1"/>
</dbReference>
<feature type="signal peptide" evidence="8">
    <location>
        <begin position="1"/>
        <end position="19"/>
    </location>
</feature>
<dbReference type="GO" id="GO:0005886">
    <property type="term" value="C:plasma membrane"/>
    <property type="evidence" value="ECO:0007669"/>
    <property type="project" value="UniProtKB-SubCell"/>
</dbReference>
<sequence length="184" mass="18501">MPALLRSPLLTVITVVVVAACAMLYGGGAVRAQAPGTAPSPGLNCMDSFLNLTDCLSYVVVGSNDTKPAKECCPELAGLYDSNPICLCELLAGAAANFGISIDNNRALKLPSICHIDSLPVSLCSEIGIPVASPAPEATSPSSGSVRLPPAPAPTQNLAAGRFGAADLAVAAGVSFFVSVSGIF</sequence>
<keyword evidence="4 8" id="KW-0732">Signal</keyword>
<keyword evidence="3" id="KW-0336">GPI-anchor</keyword>
<evidence type="ECO:0000256" key="1">
    <source>
        <dbReference type="ARBA" id="ARBA00004609"/>
    </source>
</evidence>
<evidence type="ECO:0000256" key="8">
    <source>
        <dbReference type="SAM" id="SignalP"/>
    </source>
</evidence>
<evidence type="ECO:0000256" key="4">
    <source>
        <dbReference type="ARBA" id="ARBA00022729"/>
    </source>
</evidence>
<evidence type="ECO:0000313" key="11">
    <source>
        <dbReference type="Proteomes" id="UP001327560"/>
    </source>
</evidence>
<keyword evidence="5" id="KW-1015">Disulfide bond</keyword>
<reference evidence="10 11" key="1">
    <citation type="submission" date="2023-10" db="EMBL/GenBank/DDBJ databases">
        <title>Chromosome-scale genome assembly provides insights into flower coloration mechanisms of Canna indica.</title>
        <authorList>
            <person name="Li C."/>
        </authorList>
    </citation>
    <scope>NUCLEOTIDE SEQUENCE [LARGE SCALE GENOMIC DNA]</scope>
    <source>
        <tissue evidence="10">Flower</tissue>
    </source>
</reference>
<dbReference type="Pfam" id="PF14368">
    <property type="entry name" value="LTP_2"/>
    <property type="match status" value="1"/>
</dbReference>
<dbReference type="AlphaFoldDB" id="A0AAQ3KZS5"/>
<dbReference type="InterPro" id="IPR036312">
    <property type="entry name" value="Bifun_inhib/LTP/seed_sf"/>
</dbReference>
<keyword evidence="6" id="KW-0325">Glycoprotein</keyword>
<dbReference type="FunFam" id="1.10.110.10:FF:000001">
    <property type="entry name" value="Bifunctional inhibitor/lipid-transfer protein/seed storage 2S albumin superfamily protein"/>
    <property type="match status" value="1"/>
</dbReference>
<evidence type="ECO:0000256" key="3">
    <source>
        <dbReference type="ARBA" id="ARBA00022622"/>
    </source>
</evidence>
<dbReference type="Gene3D" id="1.10.110.10">
    <property type="entry name" value="Plant lipid-transfer and hydrophobic proteins"/>
    <property type="match status" value="1"/>
</dbReference>
<feature type="domain" description="Bifunctional inhibitor/plant lipid transfer protein/seed storage helical" evidence="9">
    <location>
        <begin position="45"/>
        <end position="124"/>
    </location>
</feature>
<comment type="similarity">
    <text evidence="2">Belongs to the plant LTP family.</text>
</comment>
<keyword evidence="7" id="KW-0449">Lipoprotein</keyword>
<proteinExistence type="inferred from homology"/>
<evidence type="ECO:0000256" key="5">
    <source>
        <dbReference type="ARBA" id="ARBA00023157"/>
    </source>
</evidence>
<dbReference type="EMBL" id="CP136897">
    <property type="protein sequence ID" value="WOL18042.1"/>
    <property type="molecule type" value="Genomic_DNA"/>
</dbReference>
<evidence type="ECO:0000256" key="6">
    <source>
        <dbReference type="ARBA" id="ARBA00023180"/>
    </source>
</evidence>
<evidence type="ECO:0000313" key="10">
    <source>
        <dbReference type="EMBL" id="WOL18042.1"/>
    </source>
</evidence>
<evidence type="ECO:0000259" key="9">
    <source>
        <dbReference type="SMART" id="SM00499"/>
    </source>
</evidence>
<dbReference type="CDD" id="cd00010">
    <property type="entry name" value="AAI_LTSS"/>
    <property type="match status" value="1"/>
</dbReference>
<evidence type="ECO:0000256" key="2">
    <source>
        <dbReference type="ARBA" id="ARBA00009748"/>
    </source>
</evidence>
<dbReference type="InterPro" id="IPR043325">
    <property type="entry name" value="LTSS"/>
</dbReference>